<dbReference type="GO" id="GO:0005886">
    <property type="term" value="C:plasma membrane"/>
    <property type="evidence" value="ECO:0007669"/>
    <property type="project" value="UniProtKB-SubCell"/>
</dbReference>
<evidence type="ECO:0000256" key="3">
    <source>
        <dbReference type="ARBA" id="ARBA00022692"/>
    </source>
</evidence>
<keyword evidence="4" id="KW-1133">Transmembrane helix</keyword>
<dbReference type="PANTHER" id="PTHR14939:SF5">
    <property type="entry name" value="F-BOX ONLY PROTEIN 22"/>
    <property type="match status" value="1"/>
</dbReference>
<dbReference type="InterPro" id="IPR019494">
    <property type="entry name" value="FIST_C"/>
</dbReference>
<keyword evidence="3" id="KW-0812">Transmembrane</keyword>
<evidence type="ECO:0000259" key="7">
    <source>
        <dbReference type="SMART" id="SM01204"/>
    </source>
</evidence>
<keyword evidence="9" id="KW-1185">Reference proteome</keyword>
<dbReference type="SMART" id="SM00897">
    <property type="entry name" value="FIST"/>
    <property type="match status" value="1"/>
</dbReference>
<feature type="domain" description="FIST" evidence="6">
    <location>
        <begin position="39"/>
        <end position="237"/>
    </location>
</feature>
<keyword evidence="2" id="KW-1003">Cell membrane</keyword>
<dbReference type="AlphaFoldDB" id="A0A7S8EAY1"/>
<evidence type="ECO:0000313" key="9">
    <source>
        <dbReference type="Proteomes" id="UP000594468"/>
    </source>
</evidence>
<gene>
    <name evidence="8" type="ORF">G4Y79_04245</name>
</gene>
<dbReference type="PANTHER" id="PTHR14939">
    <property type="entry name" value="F-BOX ONLY PROTEIN 22"/>
    <property type="match status" value="1"/>
</dbReference>
<evidence type="ECO:0000256" key="1">
    <source>
        <dbReference type="ARBA" id="ARBA00004651"/>
    </source>
</evidence>
<dbReference type="Pfam" id="PF10442">
    <property type="entry name" value="FIST_C"/>
    <property type="match status" value="1"/>
</dbReference>
<dbReference type="Proteomes" id="UP000594468">
    <property type="component" value="Chromosome"/>
</dbReference>
<dbReference type="SMART" id="SM01204">
    <property type="entry name" value="FIST_C"/>
    <property type="match status" value="1"/>
</dbReference>
<protein>
    <submittedName>
        <fullName evidence="8">FIST C-terminal domain-containing protein</fullName>
    </submittedName>
</protein>
<dbReference type="PIRSF" id="PIRSF018953">
    <property type="entry name" value="UCP018953"/>
    <property type="match status" value="1"/>
</dbReference>
<evidence type="ECO:0000256" key="2">
    <source>
        <dbReference type="ARBA" id="ARBA00022475"/>
    </source>
</evidence>
<feature type="domain" description="FIST C-domain" evidence="7">
    <location>
        <begin position="242"/>
        <end position="380"/>
    </location>
</feature>
<dbReference type="EMBL" id="CP062983">
    <property type="protein sequence ID" value="QPC83601.1"/>
    <property type="molecule type" value="Genomic_DNA"/>
</dbReference>
<evidence type="ECO:0000256" key="4">
    <source>
        <dbReference type="ARBA" id="ARBA00022989"/>
    </source>
</evidence>
<sequence>MMTEALHFITATTQEETTETAIQALKDQVAAHRSANDEAFDLVMLYMTTHYLPDAQTIFSTLYNEIGPVQAAVFMGCVAEGVIGPQTEYESEPAITLIAGHLNGVSLTPFALGNEEMSQYLQDPPALQEQLALPPHSKLTLVLGDPFSTPIEGVLNAFNVLYPGVPLVGGMASAALNAGGNVLFLNGLLFNEGAVGVILNGDITADVIVSQGCRPVGEPFTITEAEGNLITSIENQPPPIFIQQMYESFTEQEKALLQNGLFLGRAVRPVSQGLGRGDFLIRGVLGIDRQTHGMIVGDVLKPGETVQFHLRDAVTAGDDLEMLLIPQSFSETPAAVFLFTCNSRGTRLYEQPNGDVSRIHDAVGDAPIAGFFASGELGPIGDTNFYHGHTASMVMLRSITPA</sequence>
<evidence type="ECO:0000259" key="6">
    <source>
        <dbReference type="SMART" id="SM00897"/>
    </source>
</evidence>
<reference evidence="8 9" key="1">
    <citation type="submission" date="2020-02" db="EMBL/GenBank/DDBJ databases">
        <authorList>
            <person name="Zheng R.K."/>
            <person name="Sun C.M."/>
        </authorList>
    </citation>
    <scope>NUCLEOTIDE SEQUENCE [LARGE SCALE GENOMIC DNA]</scope>
    <source>
        <strain evidence="9">rifampicinis</strain>
    </source>
</reference>
<dbReference type="Pfam" id="PF08495">
    <property type="entry name" value="FIST"/>
    <property type="match status" value="1"/>
</dbReference>
<dbReference type="KEGG" id="pmet:G4Y79_04245"/>
<name>A0A7S8EAY1_9CHLR</name>
<dbReference type="InterPro" id="IPR013702">
    <property type="entry name" value="FIST_domain_N"/>
</dbReference>
<keyword evidence="5" id="KW-0472">Membrane</keyword>
<evidence type="ECO:0000256" key="5">
    <source>
        <dbReference type="ARBA" id="ARBA00023136"/>
    </source>
</evidence>
<dbReference type="InterPro" id="IPR016741">
    <property type="entry name" value="UCP018953"/>
</dbReference>
<comment type="subcellular location">
    <subcellularLocation>
        <location evidence="1">Cell membrane</location>
        <topology evidence="1">Multi-pass membrane protein</topology>
    </subcellularLocation>
</comment>
<proteinExistence type="predicted"/>
<dbReference type="RefSeq" id="WP_195171667.1">
    <property type="nucleotide sequence ID" value="NZ_CP062983.1"/>
</dbReference>
<evidence type="ECO:0000313" key="8">
    <source>
        <dbReference type="EMBL" id="QPC83601.1"/>
    </source>
</evidence>
<organism evidence="8 9">
    <name type="scientific">Phototrophicus methaneseepsis</name>
    <dbReference type="NCBI Taxonomy" id="2710758"/>
    <lineage>
        <taxon>Bacteria</taxon>
        <taxon>Bacillati</taxon>
        <taxon>Chloroflexota</taxon>
        <taxon>Candidatus Thermofontia</taxon>
        <taxon>Phototrophicales</taxon>
        <taxon>Phototrophicaceae</taxon>
        <taxon>Phototrophicus</taxon>
    </lineage>
</organism>
<accession>A0A7S8EAY1</accession>